<dbReference type="PANTHER" id="PTHR42951">
    <property type="entry name" value="METALLO-BETA-LACTAMASE DOMAIN-CONTAINING"/>
    <property type="match status" value="1"/>
</dbReference>
<evidence type="ECO:0000313" key="6">
    <source>
        <dbReference type="Proteomes" id="UP000367750"/>
    </source>
</evidence>
<comment type="catalytic activity">
    <reaction evidence="3">
        <text>3',5'-cyclic UMP + H2O = UMP + H(+)</text>
        <dbReference type="Rhea" id="RHEA:70575"/>
        <dbReference type="ChEBI" id="CHEBI:15377"/>
        <dbReference type="ChEBI" id="CHEBI:15378"/>
        <dbReference type="ChEBI" id="CHEBI:57865"/>
        <dbReference type="ChEBI" id="CHEBI:184387"/>
    </reaction>
    <physiologicalReaction direction="left-to-right" evidence="3">
        <dbReference type="Rhea" id="RHEA:70576"/>
    </physiologicalReaction>
</comment>
<name>A0A5J5GAV2_9BACL</name>
<dbReference type="InterPro" id="IPR036866">
    <property type="entry name" value="RibonucZ/Hydroxyglut_hydro"/>
</dbReference>
<dbReference type="AlphaFoldDB" id="A0A5J5GAV2"/>
<gene>
    <name evidence="5" type="ORF">F4V43_09080</name>
</gene>
<evidence type="ECO:0000313" key="5">
    <source>
        <dbReference type="EMBL" id="KAA9005033.1"/>
    </source>
</evidence>
<dbReference type="SMART" id="SM00849">
    <property type="entry name" value="Lactamase_B"/>
    <property type="match status" value="1"/>
</dbReference>
<keyword evidence="6" id="KW-1185">Reference proteome</keyword>
<keyword evidence="5" id="KW-0378">Hydrolase</keyword>
<feature type="domain" description="Metallo-beta-lactamase" evidence="4">
    <location>
        <begin position="41"/>
        <end position="251"/>
    </location>
</feature>
<dbReference type="RefSeq" id="WP_150457931.1">
    <property type="nucleotide sequence ID" value="NZ_VYKK01000011.1"/>
</dbReference>
<dbReference type="OrthoDB" id="9802248at2"/>
<dbReference type="Proteomes" id="UP000367750">
    <property type="component" value="Unassembled WGS sequence"/>
</dbReference>
<reference evidence="5 6" key="1">
    <citation type="submission" date="2019-09" db="EMBL/GenBank/DDBJ databases">
        <title>Bacillus ochoae sp. nov., Paenibacillus whitsoniae sp. nov., Paenibacillus spiritus sp. nov. Isolated from the Mars Exploration Rover during spacecraft assembly.</title>
        <authorList>
            <person name="Seuylemezian A."/>
            <person name="Vaishampayan P."/>
        </authorList>
    </citation>
    <scope>NUCLEOTIDE SEQUENCE [LARGE SCALE GENOMIC DNA]</scope>
    <source>
        <strain evidence="5 6">MER_111</strain>
    </source>
</reference>
<dbReference type="InterPro" id="IPR050855">
    <property type="entry name" value="NDM-1-like"/>
</dbReference>
<proteinExistence type="predicted"/>
<dbReference type="SUPFAM" id="SSF56281">
    <property type="entry name" value="Metallo-hydrolase/oxidoreductase"/>
    <property type="match status" value="1"/>
</dbReference>
<sequence length="283" mass="30648">MKEEPREPSYGSDYHRIPATSITSGTGVEVAEDLYGYTVGIVNIALVGRPGGPGYVLVDAGMPGSVDSIVEAAEERFGKGSRPDAIVLTHGHFDHVGAIVELLERWDVPVYAHPLELPFLTGEESYPEPDPSVEGGILAKISSVFPNEPIQLGSRIQALPEDGIVPHLPGFRWIHTPGHAPGQVALFREADRALIAGDAFITVRQDSLYKVLVQKTEVCGPPRYFTADWKAARESVLRLAALRPAMAITGHGRPMAGEELAEGLERLTRTFDQTAVPDHGKYV</sequence>
<evidence type="ECO:0000256" key="3">
    <source>
        <dbReference type="ARBA" id="ARBA00048505"/>
    </source>
</evidence>
<dbReference type="InterPro" id="IPR001279">
    <property type="entry name" value="Metallo-B-lactamas"/>
</dbReference>
<organism evidence="5 6">
    <name type="scientific">Paenibacillus spiritus</name>
    <dbReference type="NCBI Taxonomy" id="2496557"/>
    <lineage>
        <taxon>Bacteria</taxon>
        <taxon>Bacillati</taxon>
        <taxon>Bacillota</taxon>
        <taxon>Bacilli</taxon>
        <taxon>Bacillales</taxon>
        <taxon>Paenibacillaceae</taxon>
        <taxon>Paenibacillus</taxon>
    </lineage>
</organism>
<dbReference type="Gene3D" id="3.60.15.10">
    <property type="entry name" value="Ribonuclease Z/Hydroxyacylglutathione hydrolase-like"/>
    <property type="match status" value="1"/>
</dbReference>
<evidence type="ECO:0000256" key="2">
    <source>
        <dbReference type="ARBA" id="ARBA00034301"/>
    </source>
</evidence>
<dbReference type="GO" id="GO:0016787">
    <property type="term" value="F:hydrolase activity"/>
    <property type="evidence" value="ECO:0007669"/>
    <property type="project" value="UniProtKB-KW"/>
</dbReference>
<comment type="function">
    <text evidence="2">Counteracts the endogenous Pycsar antiviral defense system. Phosphodiesterase that enables metal-dependent hydrolysis of host cyclic nucleotide Pycsar defense signals such as cCMP and cUMP.</text>
</comment>
<comment type="caution">
    <text evidence="5">The sequence shown here is derived from an EMBL/GenBank/DDBJ whole genome shotgun (WGS) entry which is preliminary data.</text>
</comment>
<accession>A0A5J5GAV2</accession>
<comment type="catalytic activity">
    <reaction evidence="1">
        <text>3',5'-cyclic CMP + H2O = CMP + H(+)</text>
        <dbReference type="Rhea" id="RHEA:72675"/>
        <dbReference type="ChEBI" id="CHEBI:15377"/>
        <dbReference type="ChEBI" id="CHEBI:15378"/>
        <dbReference type="ChEBI" id="CHEBI:58003"/>
        <dbReference type="ChEBI" id="CHEBI:60377"/>
    </reaction>
    <physiologicalReaction direction="left-to-right" evidence="1">
        <dbReference type="Rhea" id="RHEA:72676"/>
    </physiologicalReaction>
</comment>
<evidence type="ECO:0000259" key="4">
    <source>
        <dbReference type="SMART" id="SM00849"/>
    </source>
</evidence>
<protein>
    <submittedName>
        <fullName evidence="5">MBL fold metallo-hydrolase</fullName>
    </submittedName>
</protein>
<dbReference type="CDD" id="cd07721">
    <property type="entry name" value="yflN-like_MBL-fold"/>
    <property type="match status" value="1"/>
</dbReference>
<dbReference type="Pfam" id="PF00753">
    <property type="entry name" value="Lactamase_B"/>
    <property type="match status" value="1"/>
</dbReference>
<dbReference type="EMBL" id="VYKK01000011">
    <property type="protein sequence ID" value="KAA9005033.1"/>
    <property type="molecule type" value="Genomic_DNA"/>
</dbReference>
<evidence type="ECO:0000256" key="1">
    <source>
        <dbReference type="ARBA" id="ARBA00034221"/>
    </source>
</evidence>
<dbReference type="PANTHER" id="PTHR42951:SF17">
    <property type="entry name" value="METALLO-BETA-LACTAMASE DOMAIN-CONTAINING PROTEIN"/>
    <property type="match status" value="1"/>
</dbReference>